<feature type="transmembrane region" description="Helical" evidence="1">
    <location>
        <begin position="57"/>
        <end position="78"/>
    </location>
</feature>
<keyword evidence="1" id="KW-0472">Membrane</keyword>
<evidence type="ECO:0000256" key="1">
    <source>
        <dbReference type="SAM" id="Phobius"/>
    </source>
</evidence>
<proteinExistence type="predicted"/>
<sequence>MILGDVGAGCFGLVIGWITYRTLRRRTDGVALSDIATVVGAVGGGAVAALFDSPDLFGCYAIGLAAGFFGYLVAATLAGSHNWMGD</sequence>
<dbReference type="Proteomes" id="UP001592528">
    <property type="component" value="Unassembled WGS sequence"/>
</dbReference>
<keyword evidence="1" id="KW-0812">Transmembrane</keyword>
<accession>A0ABV6UPI4</accession>
<feature type="transmembrane region" description="Helical" evidence="1">
    <location>
        <begin position="30"/>
        <end position="51"/>
    </location>
</feature>
<name>A0ABV6UPI4_9ACTN</name>
<evidence type="ECO:0000313" key="3">
    <source>
        <dbReference type="Proteomes" id="UP001592528"/>
    </source>
</evidence>
<keyword evidence="1" id="KW-1133">Transmembrane helix</keyword>
<reference evidence="2 3" key="1">
    <citation type="submission" date="2024-09" db="EMBL/GenBank/DDBJ databases">
        <authorList>
            <person name="Lee S.D."/>
        </authorList>
    </citation>
    <scope>NUCLEOTIDE SEQUENCE [LARGE SCALE GENOMIC DNA]</scope>
    <source>
        <strain evidence="2 3">N1-5</strain>
    </source>
</reference>
<evidence type="ECO:0000313" key="2">
    <source>
        <dbReference type="EMBL" id="MFC1403364.1"/>
    </source>
</evidence>
<evidence type="ECO:0008006" key="4">
    <source>
        <dbReference type="Google" id="ProtNLM"/>
    </source>
</evidence>
<dbReference type="EMBL" id="JBHEZZ010000010">
    <property type="protein sequence ID" value="MFC1403364.1"/>
    <property type="molecule type" value="Genomic_DNA"/>
</dbReference>
<keyword evidence="3" id="KW-1185">Reference proteome</keyword>
<comment type="caution">
    <text evidence="2">The sequence shown here is derived from an EMBL/GenBank/DDBJ whole genome shotgun (WGS) entry which is preliminary data.</text>
</comment>
<organism evidence="2 3">
    <name type="scientific">Streptacidiphilus cavernicola</name>
    <dbReference type="NCBI Taxonomy" id="3342716"/>
    <lineage>
        <taxon>Bacteria</taxon>
        <taxon>Bacillati</taxon>
        <taxon>Actinomycetota</taxon>
        <taxon>Actinomycetes</taxon>
        <taxon>Kitasatosporales</taxon>
        <taxon>Streptomycetaceae</taxon>
        <taxon>Streptacidiphilus</taxon>
    </lineage>
</organism>
<gene>
    <name evidence="2" type="ORF">ACEZDJ_18925</name>
</gene>
<protein>
    <recommendedName>
        <fullName evidence="4">GlsB/YeaQ/YmgE family stress response membrane protein</fullName>
    </recommendedName>
</protein>
<feature type="transmembrane region" description="Helical" evidence="1">
    <location>
        <begin position="6"/>
        <end position="23"/>
    </location>
</feature>
<dbReference type="RefSeq" id="WP_051725389.1">
    <property type="nucleotide sequence ID" value="NZ_JBHEZZ010000010.1"/>
</dbReference>